<dbReference type="InterPro" id="IPR042526">
    <property type="entry name" value="Atg5_HR"/>
</dbReference>
<keyword evidence="5" id="KW-0963">Cytoplasm</keyword>
<dbReference type="Pfam" id="PF20637">
    <property type="entry name" value="ATG5_HBR"/>
    <property type="match status" value="1"/>
</dbReference>
<dbReference type="Pfam" id="PF20638">
    <property type="entry name" value="ATG5_UblA"/>
    <property type="match status" value="1"/>
</dbReference>
<comment type="subcellular location">
    <subcellularLocation>
        <location evidence="5">Cytoplasm</location>
    </subcellularLocation>
</comment>
<dbReference type="OrthoDB" id="272162at2759"/>
<dbReference type="Gene3D" id="3.10.20.90">
    <property type="entry name" value="Phosphatidylinositol 3-kinase Catalytic Subunit, Chain A, domain 1"/>
    <property type="match status" value="1"/>
</dbReference>
<dbReference type="InterPro" id="IPR042527">
    <property type="entry name" value="Atg5_UblA_dom_sf"/>
</dbReference>
<dbReference type="EMBL" id="BRXU01000043">
    <property type="protein sequence ID" value="GLC61231.1"/>
    <property type="molecule type" value="Genomic_DNA"/>
</dbReference>
<comment type="subunit">
    <text evidence="5">Conjugated with ATG12.</text>
</comment>
<dbReference type="PANTHER" id="PTHR13040:SF2">
    <property type="entry name" value="AUTOPHAGY PROTEIN 5"/>
    <property type="match status" value="1"/>
</dbReference>
<sequence length="658" mass="64341">MTMRTYSTDGKIPVQQVVAQTWHTKIPVHLSLAPDNISSPTAVRPIYLLAPRQGYLHVVASQAWPHLQHVLPSLPGRPGPPRPWFDTLGVPLKWYLPCGVLYDLLADVGQLPWRLTVHYTHPPDTLVGWDTGATPQAQFMNSLKEACYICRGTEGSGAVMRMGSAAQDDLWSAVQAGDVASYRAALECLKMAPMPRQGQPPNIPVRLLLRRAAPASASSTCTTATLAAPAGGVSRSNSSTSGAVAAVATTTATATAPAPGPAGTAAATPAPAAAPGSRSAAPGSASAMGGGGGAVGAGPGGGLWESSIVSTSRPVPALQCAGGEPTTLAHLLHSLLPHVFPQPRPAGAGAGVTARAATGPSSAVRPAQEPDQGAPAEAAVAGADVQGSRAPTVGVSGGLGRERGTEGPSAAAVAPSPSSGPGHGDGDGAGSSAAADSRCLAGTATSRAPGDGAAGGQSGAAGAAGPRGTAAADSLPRAVGGGAEAAASGLTPTAESETAGLSSEQGVGDGCEGSSERAPEPEQGMAVRAPGNQVAEGSPCAATMNRTGLAATMPAEEVTATTAAASDVAEAAGLAGSGPSSDGPGCGASGGGGGAAWPSCRVLVGGICPPLAAPIAWLHAAMHSPDLFLYVVVRMDLEPAGLEAPAAGTNGAGDQPRV</sequence>
<gene>
    <name evidence="10" type="primary">PLEST009345</name>
    <name evidence="10" type="ORF">PLESTB_001733600</name>
</gene>
<dbReference type="Gene3D" id="3.10.20.620">
    <property type="match status" value="1"/>
</dbReference>
<feature type="compositionally biased region" description="Low complexity" evidence="6">
    <location>
        <begin position="370"/>
        <end position="386"/>
    </location>
</feature>
<comment type="similarity">
    <text evidence="1 5">Belongs to the ATG5 family.</text>
</comment>
<feature type="region of interest" description="Disordered" evidence="6">
    <location>
        <begin position="346"/>
        <end position="539"/>
    </location>
</feature>
<comment type="caution">
    <text evidence="10">The sequence shown here is derived from an EMBL/GenBank/DDBJ whole genome shotgun (WGS) entry which is preliminary data.</text>
</comment>
<dbReference type="GO" id="GO:0061908">
    <property type="term" value="C:phagophore"/>
    <property type="evidence" value="ECO:0007669"/>
    <property type="project" value="TreeGrafter"/>
</dbReference>
<evidence type="ECO:0000256" key="5">
    <source>
        <dbReference type="RuleBase" id="RU361202"/>
    </source>
</evidence>
<keyword evidence="2 5" id="KW-1017">Isopeptide bond</keyword>
<dbReference type="GO" id="GO:0034045">
    <property type="term" value="C:phagophore assembly site membrane"/>
    <property type="evidence" value="ECO:0007669"/>
    <property type="project" value="TreeGrafter"/>
</dbReference>
<proteinExistence type="inferred from homology"/>
<dbReference type="InterPro" id="IPR048939">
    <property type="entry name" value="ATG5_UblA"/>
</dbReference>
<feature type="compositionally biased region" description="Polar residues" evidence="6">
    <location>
        <begin position="490"/>
        <end position="505"/>
    </location>
</feature>
<feature type="compositionally biased region" description="Low complexity" evidence="6">
    <location>
        <begin position="346"/>
        <end position="360"/>
    </location>
</feature>
<dbReference type="Proteomes" id="UP001165080">
    <property type="component" value="Unassembled WGS sequence"/>
</dbReference>
<dbReference type="GO" id="GO:0000422">
    <property type="term" value="P:autophagy of mitochondrion"/>
    <property type="evidence" value="ECO:0007669"/>
    <property type="project" value="TreeGrafter"/>
</dbReference>
<feature type="domain" description="Autophagy protein ATG5 alpha-helical bundle region" evidence="8">
    <location>
        <begin position="136"/>
        <end position="184"/>
    </location>
</feature>
<evidence type="ECO:0000259" key="7">
    <source>
        <dbReference type="Pfam" id="PF04106"/>
    </source>
</evidence>
<evidence type="ECO:0000259" key="9">
    <source>
        <dbReference type="Pfam" id="PF20638"/>
    </source>
</evidence>
<evidence type="ECO:0000256" key="2">
    <source>
        <dbReference type="ARBA" id="ARBA00022499"/>
    </source>
</evidence>
<feature type="compositionally biased region" description="Low complexity" evidence="6">
    <location>
        <begin position="254"/>
        <end position="287"/>
    </location>
</feature>
<organism evidence="10 11">
    <name type="scientific">Pleodorina starrii</name>
    <dbReference type="NCBI Taxonomy" id="330485"/>
    <lineage>
        <taxon>Eukaryota</taxon>
        <taxon>Viridiplantae</taxon>
        <taxon>Chlorophyta</taxon>
        <taxon>core chlorophytes</taxon>
        <taxon>Chlorophyceae</taxon>
        <taxon>CS clade</taxon>
        <taxon>Chlamydomonadales</taxon>
        <taxon>Volvocaceae</taxon>
        <taxon>Pleodorina</taxon>
    </lineage>
</organism>
<feature type="region of interest" description="Disordered" evidence="6">
    <location>
        <begin position="254"/>
        <end position="292"/>
    </location>
</feature>
<accession>A0A9W6FA25</accession>
<evidence type="ECO:0000313" key="11">
    <source>
        <dbReference type="Proteomes" id="UP001165080"/>
    </source>
</evidence>
<dbReference type="GO" id="GO:0005776">
    <property type="term" value="C:autophagosome"/>
    <property type="evidence" value="ECO:0007669"/>
    <property type="project" value="TreeGrafter"/>
</dbReference>
<dbReference type="Gene3D" id="1.10.246.190">
    <property type="entry name" value="Autophagy protein Apg5, helix rich domain"/>
    <property type="match status" value="1"/>
</dbReference>
<name>A0A9W6FA25_9CHLO</name>
<reference evidence="10 11" key="1">
    <citation type="journal article" date="2023" name="Commun. Biol.">
        <title>Reorganization of the ancestral sex-determining regions during the evolution of trioecy in Pleodorina starrii.</title>
        <authorList>
            <person name="Takahashi K."/>
            <person name="Suzuki S."/>
            <person name="Kawai-Toyooka H."/>
            <person name="Yamamoto K."/>
            <person name="Hamaji T."/>
            <person name="Ootsuki R."/>
            <person name="Yamaguchi H."/>
            <person name="Kawachi M."/>
            <person name="Higashiyama T."/>
            <person name="Nozaki H."/>
        </authorList>
    </citation>
    <scope>NUCLEOTIDE SEQUENCE [LARGE SCALE GENOMIC DNA]</scope>
    <source>
        <strain evidence="10 11">NIES-4479</strain>
    </source>
</reference>
<dbReference type="GO" id="GO:0006995">
    <property type="term" value="P:cellular response to nitrogen starvation"/>
    <property type="evidence" value="ECO:0007669"/>
    <property type="project" value="TreeGrafter"/>
</dbReference>
<comment type="function">
    <text evidence="5">Required for autophagy.</text>
</comment>
<keyword evidence="4 5" id="KW-0072">Autophagy</keyword>
<dbReference type="InterPro" id="IPR048318">
    <property type="entry name" value="ATG5_UblB"/>
</dbReference>
<evidence type="ECO:0000256" key="6">
    <source>
        <dbReference type="SAM" id="MobiDB-lite"/>
    </source>
</evidence>
<protein>
    <recommendedName>
        <fullName evidence="5">Autophagy protein 5</fullName>
    </recommendedName>
</protein>
<keyword evidence="3 5" id="KW-0832">Ubl conjugation</keyword>
<dbReference type="GO" id="GO:0044233">
    <property type="term" value="C:mitochondria-associated endoplasmic reticulum membrane contact site"/>
    <property type="evidence" value="ECO:0007669"/>
    <property type="project" value="TreeGrafter"/>
</dbReference>
<dbReference type="AlphaFoldDB" id="A0A9W6FA25"/>
<dbReference type="PANTHER" id="PTHR13040">
    <property type="entry name" value="AUTOPHAGY PROTEIN 5"/>
    <property type="match status" value="1"/>
</dbReference>
<dbReference type="GO" id="GO:0034727">
    <property type="term" value="P:piecemeal microautophagy of the nucleus"/>
    <property type="evidence" value="ECO:0007669"/>
    <property type="project" value="TreeGrafter"/>
</dbReference>
<dbReference type="InterPro" id="IPR048940">
    <property type="entry name" value="ATG5_HBR"/>
</dbReference>
<dbReference type="GO" id="GO:0034274">
    <property type="term" value="C:Atg12-Atg5-Atg16 complex"/>
    <property type="evidence" value="ECO:0007669"/>
    <property type="project" value="TreeGrafter"/>
</dbReference>
<dbReference type="Pfam" id="PF04106">
    <property type="entry name" value="ATG5_UblB"/>
    <property type="match status" value="1"/>
</dbReference>
<dbReference type="GO" id="GO:0019776">
    <property type="term" value="F:Atg8-family ligase activity"/>
    <property type="evidence" value="ECO:0007669"/>
    <property type="project" value="TreeGrafter"/>
</dbReference>
<feature type="compositionally biased region" description="Low complexity" evidence="6">
    <location>
        <begin position="407"/>
        <end position="420"/>
    </location>
</feature>
<feature type="domain" description="Autophagy protein ATG5 UblA" evidence="9">
    <location>
        <begin position="22"/>
        <end position="119"/>
    </location>
</feature>
<feature type="compositionally biased region" description="Low complexity" evidence="6">
    <location>
        <begin position="460"/>
        <end position="472"/>
    </location>
</feature>
<evidence type="ECO:0000259" key="8">
    <source>
        <dbReference type="Pfam" id="PF20637"/>
    </source>
</evidence>
<evidence type="ECO:0000256" key="1">
    <source>
        <dbReference type="ARBA" id="ARBA00006910"/>
    </source>
</evidence>
<evidence type="ECO:0000256" key="4">
    <source>
        <dbReference type="ARBA" id="ARBA00023006"/>
    </source>
</evidence>
<feature type="domain" description="Autophagy protein ATG5 UblB" evidence="7">
    <location>
        <begin position="600"/>
        <end position="633"/>
    </location>
</feature>
<evidence type="ECO:0000313" key="10">
    <source>
        <dbReference type="EMBL" id="GLC61231.1"/>
    </source>
</evidence>
<keyword evidence="11" id="KW-1185">Reference proteome</keyword>
<keyword evidence="5" id="KW-0813">Transport</keyword>
<dbReference type="InterPro" id="IPR007239">
    <property type="entry name" value="Atg5"/>
</dbReference>
<evidence type="ECO:0000256" key="3">
    <source>
        <dbReference type="ARBA" id="ARBA00022843"/>
    </source>
</evidence>